<feature type="region of interest" description="Disordered" evidence="1">
    <location>
        <begin position="230"/>
        <end position="288"/>
    </location>
</feature>
<keyword evidence="2" id="KW-0472">Membrane</keyword>
<dbReference type="InterPro" id="IPR011008">
    <property type="entry name" value="Dimeric_a/b-barrel"/>
</dbReference>
<keyword evidence="2" id="KW-1133">Transmembrane helix</keyword>
<feature type="transmembrane region" description="Helical" evidence="2">
    <location>
        <begin position="31"/>
        <end position="56"/>
    </location>
</feature>
<name>A0ABU2H9F0_9ACTN</name>
<sequence length="404" mass="42955">MFQIGLSVLVALGAWSVTAALGLMALRRQRLFAWIVVGAGAVVASSLTAAVLGAILGFSPALFRLLHLGMSLVGPLGLAWAAVELVTRSPRRRFAFRNLLAILFVLPVVVLMLEPVTGDLAAPYPPVGDHYGIVARFALTVVHAVVLITLLALVVSLARRSSLRLDRLGGEPLAVVLFALAALAMVLVGHYGLGVFGQLLAGLAVGCVVAGMSVSPDDDHDLEDEEFLGDDFFDEDEDEDSRTGRTDHTSGAQSADDPVAPQRRGDRRGRGAGRGGDQGMAAATTGGVGARNSRVRGVITIYTLNEGHEAAFDRLAGEVVEQVRSQEPDTLLYTCHTVPSAAHQRIMYAIYRDDLAYEEHQQQAHNLEFGQLAAQHIVATNVIELGLLSGKAEETLNAMLATGR</sequence>
<evidence type="ECO:0000259" key="3">
    <source>
        <dbReference type="Pfam" id="PF03992"/>
    </source>
</evidence>
<keyword evidence="4" id="KW-0560">Oxidoreductase</keyword>
<feature type="domain" description="ABM" evidence="3">
    <location>
        <begin position="298"/>
        <end position="368"/>
    </location>
</feature>
<reference evidence="5" key="1">
    <citation type="submission" date="2023-07" db="EMBL/GenBank/DDBJ databases">
        <title>Novel species in the genus Lipingzhangella isolated from Sambhar Salt Lake.</title>
        <authorList>
            <person name="Jiya N."/>
            <person name="Kajale S."/>
            <person name="Sharma A."/>
        </authorList>
    </citation>
    <scope>NUCLEOTIDE SEQUENCE [LARGE SCALE GENOMIC DNA]</scope>
    <source>
        <strain evidence="5">LS1_29</strain>
    </source>
</reference>
<dbReference type="RefSeq" id="WP_310913467.1">
    <property type="nucleotide sequence ID" value="NZ_JAVLVT010000008.1"/>
</dbReference>
<dbReference type="EMBL" id="JAVLVT010000008">
    <property type="protein sequence ID" value="MDS1271911.1"/>
    <property type="molecule type" value="Genomic_DNA"/>
</dbReference>
<protein>
    <submittedName>
        <fullName evidence="4">Antibiotic biosynthesis monooxygenase</fullName>
    </submittedName>
</protein>
<dbReference type="SUPFAM" id="SSF54909">
    <property type="entry name" value="Dimeric alpha+beta barrel"/>
    <property type="match status" value="1"/>
</dbReference>
<dbReference type="Gene3D" id="3.30.70.100">
    <property type="match status" value="1"/>
</dbReference>
<feature type="transmembrane region" description="Helical" evidence="2">
    <location>
        <begin position="133"/>
        <end position="158"/>
    </location>
</feature>
<feature type="transmembrane region" description="Helical" evidence="2">
    <location>
        <begin position="62"/>
        <end position="83"/>
    </location>
</feature>
<dbReference type="Pfam" id="PF03992">
    <property type="entry name" value="ABM"/>
    <property type="match status" value="1"/>
</dbReference>
<feature type="transmembrane region" description="Helical" evidence="2">
    <location>
        <begin position="6"/>
        <end position="24"/>
    </location>
</feature>
<keyword evidence="2" id="KW-0812">Transmembrane</keyword>
<comment type="caution">
    <text evidence="4">The sequence shown here is derived from an EMBL/GenBank/DDBJ whole genome shotgun (WGS) entry which is preliminary data.</text>
</comment>
<dbReference type="Proteomes" id="UP001250214">
    <property type="component" value="Unassembled WGS sequence"/>
</dbReference>
<accession>A0ABU2H9F0</accession>
<keyword evidence="5" id="KW-1185">Reference proteome</keyword>
<feature type="transmembrane region" description="Helical" evidence="2">
    <location>
        <begin position="170"/>
        <end position="189"/>
    </location>
</feature>
<feature type="compositionally biased region" description="Acidic residues" evidence="1">
    <location>
        <begin position="230"/>
        <end position="240"/>
    </location>
</feature>
<evidence type="ECO:0000313" key="4">
    <source>
        <dbReference type="EMBL" id="MDS1271911.1"/>
    </source>
</evidence>
<proteinExistence type="predicted"/>
<keyword evidence="4" id="KW-0503">Monooxygenase</keyword>
<feature type="transmembrane region" description="Helical" evidence="2">
    <location>
        <begin position="95"/>
        <end position="113"/>
    </location>
</feature>
<evidence type="ECO:0000256" key="2">
    <source>
        <dbReference type="SAM" id="Phobius"/>
    </source>
</evidence>
<dbReference type="InterPro" id="IPR007138">
    <property type="entry name" value="ABM_dom"/>
</dbReference>
<evidence type="ECO:0000256" key="1">
    <source>
        <dbReference type="SAM" id="MobiDB-lite"/>
    </source>
</evidence>
<organism evidence="4 5">
    <name type="scientific">Lipingzhangella rawalii</name>
    <dbReference type="NCBI Taxonomy" id="2055835"/>
    <lineage>
        <taxon>Bacteria</taxon>
        <taxon>Bacillati</taxon>
        <taxon>Actinomycetota</taxon>
        <taxon>Actinomycetes</taxon>
        <taxon>Streptosporangiales</taxon>
        <taxon>Nocardiopsidaceae</taxon>
        <taxon>Lipingzhangella</taxon>
    </lineage>
</organism>
<evidence type="ECO:0000313" key="5">
    <source>
        <dbReference type="Proteomes" id="UP001250214"/>
    </source>
</evidence>
<dbReference type="GO" id="GO:0004497">
    <property type="term" value="F:monooxygenase activity"/>
    <property type="evidence" value="ECO:0007669"/>
    <property type="project" value="UniProtKB-KW"/>
</dbReference>
<gene>
    <name evidence="4" type="ORF">RIF23_16585</name>
</gene>